<protein>
    <submittedName>
        <fullName evidence="2">Endonuclease/exonuclease/phosphatase family protein</fullName>
    </submittedName>
</protein>
<dbReference type="GO" id="GO:0004519">
    <property type="term" value="F:endonuclease activity"/>
    <property type="evidence" value="ECO:0007669"/>
    <property type="project" value="UniProtKB-KW"/>
</dbReference>
<evidence type="ECO:0000313" key="3">
    <source>
        <dbReference type="Proteomes" id="UP000676325"/>
    </source>
</evidence>
<dbReference type="InterPro" id="IPR036691">
    <property type="entry name" value="Endo/exonu/phosph_ase_sf"/>
</dbReference>
<accession>A0A941ECW6</accession>
<sequence length="294" mass="31809">MRIATFNVLHGRPVTDPRRPRRPPGDRGNPLVEAVAALGADVLALQELDRFQPRSGDLDQAALAASAMGAADWRYATAYHGRSIPEVGWVRDSHAPDLSVHGPAGPDRSTRLPSQGIALLSRYPVTAWRVRRFAGAPGGMPLRVVGRRGLTMVRDHARVAIAAVLDGPRGPLTVVATHLSFVPVWNLWQLTAFTRWIADLPHPHLLLGDLNIAGPLPRAVLAGGELAAGLSRPGASLEHRWHDLARTATYPAHHPRIQLDRVLAAGIPRSAVRAFEAPETAISDHRPLIVELPD</sequence>
<dbReference type="InterPro" id="IPR005135">
    <property type="entry name" value="Endo/exonuclease/phosphatase"/>
</dbReference>
<evidence type="ECO:0000259" key="1">
    <source>
        <dbReference type="Pfam" id="PF03372"/>
    </source>
</evidence>
<dbReference type="Pfam" id="PF03372">
    <property type="entry name" value="Exo_endo_phos"/>
    <property type="match status" value="1"/>
</dbReference>
<dbReference type="GO" id="GO:0006506">
    <property type="term" value="P:GPI anchor biosynthetic process"/>
    <property type="evidence" value="ECO:0007669"/>
    <property type="project" value="TreeGrafter"/>
</dbReference>
<dbReference type="PANTHER" id="PTHR14859:SF15">
    <property type="entry name" value="ENDONUCLEASE_EXONUCLEASE_PHOSPHATASE DOMAIN-CONTAINING PROTEIN"/>
    <property type="match status" value="1"/>
</dbReference>
<proteinExistence type="predicted"/>
<dbReference type="InterPro" id="IPR051916">
    <property type="entry name" value="GPI-anchor_lipid_remodeler"/>
</dbReference>
<dbReference type="Gene3D" id="3.60.10.10">
    <property type="entry name" value="Endonuclease/exonuclease/phosphatase"/>
    <property type="match status" value="1"/>
</dbReference>
<dbReference type="RefSeq" id="WP_212516676.1">
    <property type="nucleotide sequence ID" value="NZ_JAGSOH010000006.1"/>
</dbReference>
<organism evidence="2 3">
    <name type="scientific">Actinospica acidithermotolerans</name>
    <dbReference type="NCBI Taxonomy" id="2828514"/>
    <lineage>
        <taxon>Bacteria</taxon>
        <taxon>Bacillati</taxon>
        <taxon>Actinomycetota</taxon>
        <taxon>Actinomycetes</taxon>
        <taxon>Catenulisporales</taxon>
        <taxon>Actinospicaceae</taxon>
        <taxon>Actinospica</taxon>
    </lineage>
</organism>
<comment type="caution">
    <text evidence="2">The sequence shown here is derived from an EMBL/GenBank/DDBJ whole genome shotgun (WGS) entry which is preliminary data.</text>
</comment>
<keyword evidence="3" id="KW-1185">Reference proteome</keyword>
<dbReference type="SUPFAM" id="SSF56219">
    <property type="entry name" value="DNase I-like"/>
    <property type="match status" value="1"/>
</dbReference>
<feature type="domain" description="Endonuclease/exonuclease/phosphatase" evidence="1">
    <location>
        <begin position="4"/>
        <end position="285"/>
    </location>
</feature>
<gene>
    <name evidence="2" type="ORF">KDK95_04370</name>
</gene>
<reference evidence="2" key="1">
    <citation type="submission" date="2021-04" db="EMBL/GenBank/DDBJ databases">
        <title>Genome based classification of Actinospica acidithermotolerans sp. nov., an actinobacterium isolated from an Indonesian hot spring.</title>
        <authorList>
            <person name="Kusuma A.B."/>
            <person name="Putra K.E."/>
            <person name="Nafisah S."/>
            <person name="Loh J."/>
            <person name="Nouioui I."/>
            <person name="Goodfellow M."/>
        </authorList>
    </citation>
    <scope>NUCLEOTIDE SEQUENCE</scope>
    <source>
        <strain evidence="2">MGRD01-02</strain>
    </source>
</reference>
<evidence type="ECO:0000313" key="2">
    <source>
        <dbReference type="EMBL" id="MBR7825529.1"/>
    </source>
</evidence>
<name>A0A941ECW6_9ACTN</name>
<keyword evidence="2" id="KW-0540">Nuclease</keyword>
<dbReference type="Proteomes" id="UP000676325">
    <property type="component" value="Unassembled WGS sequence"/>
</dbReference>
<keyword evidence="2" id="KW-0378">Hydrolase</keyword>
<dbReference type="AlphaFoldDB" id="A0A941ECW6"/>
<dbReference type="PANTHER" id="PTHR14859">
    <property type="entry name" value="CALCOFLUOR WHITE HYPERSENSITIVE PROTEIN PRECURSOR"/>
    <property type="match status" value="1"/>
</dbReference>
<dbReference type="GO" id="GO:0016020">
    <property type="term" value="C:membrane"/>
    <property type="evidence" value="ECO:0007669"/>
    <property type="project" value="GOC"/>
</dbReference>
<dbReference type="EMBL" id="JAGSOH010000006">
    <property type="protein sequence ID" value="MBR7825529.1"/>
    <property type="molecule type" value="Genomic_DNA"/>
</dbReference>
<keyword evidence="2" id="KW-0255">Endonuclease</keyword>